<proteinExistence type="predicted"/>
<dbReference type="AlphaFoldDB" id="I0YL20"/>
<dbReference type="Proteomes" id="UP000007264">
    <property type="component" value="Unassembled WGS sequence"/>
</dbReference>
<evidence type="ECO:0000313" key="4">
    <source>
        <dbReference type="Proteomes" id="UP000007264"/>
    </source>
</evidence>
<feature type="domain" description="NAD-dependent epimerase/dehydratase" evidence="2">
    <location>
        <begin position="21"/>
        <end position="271"/>
    </location>
</feature>
<reference evidence="3 4" key="1">
    <citation type="journal article" date="2012" name="Genome Biol.">
        <title>The genome of the polar eukaryotic microalga coccomyxa subellipsoidea reveals traits of cold adaptation.</title>
        <authorList>
            <person name="Blanc G."/>
            <person name="Agarkova I."/>
            <person name="Grimwood J."/>
            <person name="Kuo A."/>
            <person name="Brueggeman A."/>
            <person name="Dunigan D."/>
            <person name="Gurnon J."/>
            <person name="Ladunga I."/>
            <person name="Lindquist E."/>
            <person name="Lucas S."/>
            <person name="Pangilinan J."/>
            <person name="Proschold T."/>
            <person name="Salamov A."/>
            <person name="Schmutz J."/>
            <person name="Weeks D."/>
            <person name="Yamada T."/>
            <person name="Claverie J.M."/>
            <person name="Grigoriev I."/>
            <person name="Van Etten J."/>
            <person name="Lomsadze A."/>
            <person name="Borodovsky M."/>
        </authorList>
    </citation>
    <scope>NUCLEOTIDE SEQUENCE [LARGE SCALE GENOMIC DNA]</scope>
    <source>
        <strain evidence="3 4">C-169</strain>
    </source>
</reference>
<dbReference type="SUPFAM" id="SSF51735">
    <property type="entry name" value="NAD(P)-binding Rossmann-fold domains"/>
    <property type="match status" value="1"/>
</dbReference>
<dbReference type="PANTHER" id="PTHR10366:SF852">
    <property type="entry name" value="CINNAMOYL-COA REDUCTASE CAD2"/>
    <property type="match status" value="1"/>
</dbReference>
<dbReference type="GeneID" id="17037019"/>
<evidence type="ECO:0000313" key="3">
    <source>
        <dbReference type="EMBL" id="EIE19089.1"/>
    </source>
</evidence>
<dbReference type="GO" id="GO:0004601">
    <property type="term" value="F:peroxidase activity"/>
    <property type="evidence" value="ECO:0007669"/>
    <property type="project" value="UniProtKB-KW"/>
</dbReference>
<dbReference type="STRING" id="574566.I0YL20"/>
<dbReference type="InterPro" id="IPR050425">
    <property type="entry name" value="NAD(P)_dehydrat-like"/>
</dbReference>
<dbReference type="RefSeq" id="XP_005643633.1">
    <property type="nucleotide sequence ID" value="XM_005643576.1"/>
</dbReference>
<dbReference type="EMBL" id="AGSI01000020">
    <property type="protein sequence ID" value="EIE19089.1"/>
    <property type="molecule type" value="Genomic_DNA"/>
</dbReference>
<dbReference type="OrthoDB" id="2735536at2759"/>
<dbReference type="Gene3D" id="3.40.50.720">
    <property type="entry name" value="NAD(P)-binding Rossmann-like Domain"/>
    <property type="match status" value="1"/>
</dbReference>
<protein>
    <submittedName>
        <fullName evidence="3">Heme peroxidase-related protein</fullName>
    </submittedName>
</protein>
<gene>
    <name evidence="3" type="ORF">COCSUDRAFT_59575</name>
</gene>
<evidence type="ECO:0000259" key="2">
    <source>
        <dbReference type="Pfam" id="PF01370"/>
    </source>
</evidence>
<dbReference type="InterPro" id="IPR036291">
    <property type="entry name" value="NAD(P)-bd_dom_sf"/>
</dbReference>
<dbReference type="Pfam" id="PF01370">
    <property type="entry name" value="Epimerase"/>
    <property type="match status" value="1"/>
</dbReference>
<sequence>MAYPLRKPLYDTERAAEQTTVCVTGGTGYIAGAIIARLLAAGHTVHATVREPNSQTKLQYLKSLPNADTRLKFFKADLEDAASFLAPIKGCKYVIHTASPVVMNPPKGKEYETVIRPAVSGVENVLSAVDRTPGVKRVVMTSSVGAVVGDHRERGAHHVYTEDDWNQTATETFLPYHRQEHTVLILSQLSKVLAEQKAYELCEKQKRWSLVTILPSVVQGPPPGNVKCEVVGFMRKLMNGGYYPWAPKSGAGYVDIDDVAAAHTLAMLTLKASGRYIVSAQSLTLPQFIDRLKPEYGMYKLPFIPLPFWVIWIAITLMGSKVFDVELLRCTVGKVPHFDTSKVKTDLGLDFIDVRKTAQDMAASLLELGVLKRVPGAPQPSQFYSKL</sequence>
<evidence type="ECO:0000256" key="1">
    <source>
        <dbReference type="ARBA" id="ARBA00023002"/>
    </source>
</evidence>
<organism evidence="3 4">
    <name type="scientific">Coccomyxa subellipsoidea (strain C-169)</name>
    <name type="common">Green microalga</name>
    <dbReference type="NCBI Taxonomy" id="574566"/>
    <lineage>
        <taxon>Eukaryota</taxon>
        <taxon>Viridiplantae</taxon>
        <taxon>Chlorophyta</taxon>
        <taxon>core chlorophytes</taxon>
        <taxon>Trebouxiophyceae</taxon>
        <taxon>Trebouxiophyceae incertae sedis</taxon>
        <taxon>Coccomyxaceae</taxon>
        <taxon>Coccomyxa</taxon>
        <taxon>Coccomyxa subellipsoidea</taxon>
    </lineage>
</organism>
<name>I0YL20_COCSC</name>
<dbReference type="InterPro" id="IPR001509">
    <property type="entry name" value="Epimerase_deHydtase"/>
</dbReference>
<comment type="caution">
    <text evidence="3">The sequence shown here is derived from an EMBL/GenBank/DDBJ whole genome shotgun (WGS) entry which is preliminary data.</text>
</comment>
<keyword evidence="1" id="KW-0560">Oxidoreductase</keyword>
<keyword evidence="3" id="KW-0575">Peroxidase</keyword>
<dbReference type="KEGG" id="csl:COCSUDRAFT_59575"/>
<accession>I0YL20</accession>
<dbReference type="PANTHER" id="PTHR10366">
    <property type="entry name" value="NAD DEPENDENT EPIMERASE/DEHYDRATASE"/>
    <property type="match status" value="1"/>
</dbReference>
<dbReference type="FunFam" id="3.40.50.720:FF:000085">
    <property type="entry name" value="Dihydroflavonol reductase"/>
    <property type="match status" value="1"/>
</dbReference>
<dbReference type="eggNOG" id="KOG1502">
    <property type="taxonomic scope" value="Eukaryota"/>
</dbReference>
<keyword evidence="4" id="KW-1185">Reference proteome</keyword>
<dbReference type="GO" id="GO:0016616">
    <property type="term" value="F:oxidoreductase activity, acting on the CH-OH group of donors, NAD or NADP as acceptor"/>
    <property type="evidence" value="ECO:0007669"/>
    <property type="project" value="TreeGrafter"/>
</dbReference>